<dbReference type="PANTHER" id="PTHR47951:SF7">
    <property type="entry name" value="FLAVONOID 3',5'-HYDROXYLASE-LIKE ISOFORM X1"/>
    <property type="match status" value="1"/>
</dbReference>
<dbReference type="InterPro" id="IPR036396">
    <property type="entry name" value="Cyt_P450_sf"/>
</dbReference>
<name>A0A835IJ97_9MAGN</name>
<evidence type="ECO:0000313" key="2">
    <source>
        <dbReference type="Proteomes" id="UP000631114"/>
    </source>
</evidence>
<keyword evidence="2" id="KW-1185">Reference proteome</keyword>
<organism evidence="1 2">
    <name type="scientific">Coptis chinensis</name>
    <dbReference type="NCBI Taxonomy" id="261450"/>
    <lineage>
        <taxon>Eukaryota</taxon>
        <taxon>Viridiplantae</taxon>
        <taxon>Streptophyta</taxon>
        <taxon>Embryophyta</taxon>
        <taxon>Tracheophyta</taxon>
        <taxon>Spermatophyta</taxon>
        <taxon>Magnoliopsida</taxon>
        <taxon>Ranunculales</taxon>
        <taxon>Ranunculaceae</taxon>
        <taxon>Coptidoideae</taxon>
        <taxon>Coptis</taxon>
    </lineage>
</organism>
<dbReference type="AlphaFoldDB" id="A0A835IJ97"/>
<accession>A0A835IJ97</accession>
<dbReference type="Proteomes" id="UP000631114">
    <property type="component" value="Unassembled WGS sequence"/>
</dbReference>
<evidence type="ECO:0000313" key="1">
    <source>
        <dbReference type="EMBL" id="KAF9616693.1"/>
    </source>
</evidence>
<dbReference type="SUPFAM" id="SSF48264">
    <property type="entry name" value="Cytochrome P450"/>
    <property type="match status" value="1"/>
</dbReference>
<dbReference type="GO" id="GO:0020037">
    <property type="term" value="F:heme binding"/>
    <property type="evidence" value="ECO:0007669"/>
    <property type="project" value="InterPro"/>
</dbReference>
<dbReference type="GO" id="GO:0005506">
    <property type="term" value="F:iron ion binding"/>
    <property type="evidence" value="ECO:0007669"/>
    <property type="project" value="InterPro"/>
</dbReference>
<dbReference type="InterPro" id="IPR001128">
    <property type="entry name" value="Cyt_P450"/>
</dbReference>
<proteinExistence type="predicted"/>
<gene>
    <name evidence="1" type="ORF">IFM89_031710</name>
</gene>
<dbReference type="GO" id="GO:0044550">
    <property type="term" value="P:secondary metabolite biosynthetic process"/>
    <property type="evidence" value="ECO:0007669"/>
    <property type="project" value="UniProtKB-ARBA"/>
</dbReference>
<dbReference type="EMBL" id="JADFTS010000003">
    <property type="protein sequence ID" value="KAF9616693.1"/>
    <property type="molecule type" value="Genomic_DNA"/>
</dbReference>
<comment type="caution">
    <text evidence="1">The sequence shown here is derived from an EMBL/GenBank/DDBJ whole genome shotgun (WGS) entry which is preliminary data.</text>
</comment>
<dbReference type="OrthoDB" id="2789670at2759"/>
<dbReference type="Gene3D" id="1.10.630.10">
    <property type="entry name" value="Cytochrome P450"/>
    <property type="match status" value="1"/>
</dbReference>
<reference evidence="1 2" key="1">
    <citation type="submission" date="2020-10" db="EMBL/GenBank/DDBJ databases">
        <title>The Coptis chinensis genome and diversification of protoberbering-type alkaloids.</title>
        <authorList>
            <person name="Wang B."/>
            <person name="Shu S."/>
            <person name="Song C."/>
            <person name="Liu Y."/>
        </authorList>
    </citation>
    <scope>NUCLEOTIDE SEQUENCE [LARGE SCALE GENOMIC DNA]</scope>
    <source>
        <strain evidence="1">HL-2020</strain>
        <tissue evidence="1">Leaf</tissue>
    </source>
</reference>
<dbReference type="GO" id="GO:0004497">
    <property type="term" value="F:monooxygenase activity"/>
    <property type="evidence" value="ECO:0007669"/>
    <property type="project" value="InterPro"/>
</dbReference>
<evidence type="ECO:0008006" key="3">
    <source>
        <dbReference type="Google" id="ProtNLM"/>
    </source>
</evidence>
<dbReference type="Pfam" id="PF00067">
    <property type="entry name" value="p450"/>
    <property type="match status" value="1"/>
</dbReference>
<sequence>MVNHINSNVGCPIDIGEKVLDNMFHLITSMLWGGTLDKEDRQRVSLEFQQVIKEIVKLLGEPNVSDLFPALAIFDIQGMVRKMKKLHLWFDRSFDVVINQRLEMDRGGNLNSDIGKKDFLQVLLEFKDQEEHKTPFTITHIKALFLVIS</sequence>
<protein>
    <recommendedName>
        <fullName evidence="3">Cytochrome P450</fullName>
    </recommendedName>
</protein>
<dbReference type="GO" id="GO:0016705">
    <property type="term" value="F:oxidoreductase activity, acting on paired donors, with incorporation or reduction of molecular oxygen"/>
    <property type="evidence" value="ECO:0007669"/>
    <property type="project" value="InterPro"/>
</dbReference>
<dbReference type="PANTHER" id="PTHR47951">
    <property type="entry name" value="OS08G0547900 PROTEIN"/>
    <property type="match status" value="1"/>
</dbReference>